<evidence type="ECO:0008006" key="3">
    <source>
        <dbReference type="Google" id="ProtNLM"/>
    </source>
</evidence>
<dbReference type="HOGENOM" id="CLU_2793580_0_0_1"/>
<evidence type="ECO:0000313" key="1">
    <source>
        <dbReference type="EMBL" id="KEQ95048.1"/>
    </source>
</evidence>
<reference evidence="1 2" key="1">
    <citation type="journal article" date="2014" name="BMC Genomics">
        <title>Genome sequencing of four Aureobasidium pullulans varieties: biotechnological potential, stress tolerance, and description of new species.</title>
        <authorList>
            <person name="Gostin Ar C."/>
            <person name="Ohm R.A."/>
            <person name="Kogej T."/>
            <person name="Sonjak S."/>
            <person name="Turk M."/>
            <person name="Zajc J."/>
            <person name="Zalar P."/>
            <person name="Grube M."/>
            <person name="Sun H."/>
            <person name="Han J."/>
            <person name="Sharma A."/>
            <person name="Chiniquy J."/>
            <person name="Ngan C.Y."/>
            <person name="Lipzen A."/>
            <person name="Barry K."/>
            <person name="Grigoriev I.V."/>
            <person name="Gunde-Cimerman N."/>
        </authorList>
    </citation>
    <scope>NUCLEOTIDE SEQUENCE [LARGE SCALE GENOMIC DNA]</scope>
    <source>
        <strain evidence="1 2">EXF-2481</strain>
    </source>
</reference>
<dbReference type="AlphaFoldDB" id="A0A074YB83"/>
<dbReference type="GeneID" id="25368830"/>
<dbReference type="InterPro" id="IPR011333">
    <property type="entry name" value="SKP1/BTB/POZ_sf"/>
</dbReference>
<dbReference type="OrthoDB" id="194443at2759"/>
<keyword evidence="2" id="KW-1185">Reference proteome</keyword>
<dbReference type="RefSeq" id="XP_013343398.1">
    <property type="nucleotide sequence ID" value="XM_013487944.1"/>
</dbReference>
<proteinExistence type="predicted"/>
<dbReference type="Gene3D" id="3.30.710.10">
    <property type="entry name" value="Potassium Channel Kv1.1, Chain A"/>
    <property type="match status" value="1"/>
</dbReference>
<protein>
    <recommendedName>
        <fullName evidence="3">BTB domain-containing protein</fullName>
    </recommendedName>
</protein>
<evidence type="ECO:0000313" key="2">
    <source>
        <dbReference type="Proteomes" id="UP000030641"/>
    </source>
</evidence>
<organism evidence="1 2">
    <name type="scientific">Aureobasidium subglaciale (strain EXF-2481)</name>
    <name type="common">Aureobasidium pullulans var. subglaciale</name>
    <dbReference type="NCBI Taxonomy" id="1043005"/>
    <lineage>
        <taxon>Eukaryota</taxon>
        <taxon>Fungi</taxon>
        <taxon>Dikarya</taxon>
        <taxon>Ascomycota</taxon>
        <taxon>Pezizomycotina</taxon>
        <taxon>Dothideomycetes</taxon>
        <taxon>Dothideomycetidae</taxon>
        <taxon>Dothideales</taxon>
        <taxon>Saccotheciaceae</taxon>
        <taxon>Aureobasidium</taxon>
    </lineage>
</organism>
<sequence length="68" mass="7663">MENYGENIWAAATANEIASNNPETIVLRSALQKGPQSFKVNKNLLCHHSKYFDSAINGQWKEGVDRKK</sequence>
<name>A0A074YB83_AURSE</name>
<dbReference type="InParanoid" id="A0A074YB83"/>
<dbReference type="Proteomes" id="UP000030641">
    <property type="component" value="Unassembled WGS sequence"/>
</dbReference>
<accession>A0A074YB83</accession>
<dbReference type="EMBL" id="KL584760">
    <property type="protein sequence ID" value="KEQ95048.1"/>
    <property type="molecule type" value="Genomic_DNA"/>
</dbReference>
<gene>
    <name evidence="1" type="ORF">AUEXF2481DRAFT_5291</name>
</gene>